<dbReference type="AlphaFoldDB" id="A0A5C3EG76"/>
<sequence>MLRSASGRLYKGVPKATTTIAPSLLSDTQTAASISYRHLSSNSAQPRRRHPPRLSANSATTPLAQHLFSPTSQSAFHSVSYFSASHPDSHHTSFNRIAGPCRSERYLPPLLDIELVAHNDAQQALFHAIQHLDADLSWHLYQQLGRARLSLPAPVIDLLITLQCRKSVRSSPDNIIDGPAAVRQVCDRALLLSQDKARCQPGTSAKPLSSSANKHSLSTLSPPLSLRLLYLLIVEEEQIAASRSPRPAHRRKHLSTILEALSTNIDLHRDFAEQHVDIQLRGRLAATLSRLGSTDAAFRQLQSLAHQASPSDQDLFIDPRPFDQLLSALARQNTITFRRPEFLPSPIDLVPSAIDENQPILRALRLTLSAQVQASKANVHKCLQALDSATLWWLLPYELDGSPNGSRQLPDDRYPLKTKWHPWQSSADGAPISQDFLDSFAERVALVLAQRGILQPALHIFDSLSTSNNSSDNGQQSSANVPDHDLFTVVLEQLAERMYSNTVADAPKSLDTHRGLSSDLHLVIKVYSIAHSIGVDLDSRLNQAVIKAFASCLPTAIVNLGPARARHTNVKSHIAQRNEQHGSRQALQIYLRRFSGMILAQDPDLSNGSLSFPSQATLLGLHMRTRDYTASKRLYQLIRLREPTRELWSDDPQAASLARSALHPLAAPDHGTFMWLFAESLRSAPKPFFAVRLYLDWLASGNTLPSSLIAIFIQALLRAGHTTIAQRVFHDLREERVWLPARLARSFVTSFAETGYPDVAIEMACTAASNAAATTSFQRIGADADGSSYDRDAWLLTSTLNLISIALDRSSRILSQQHDADLHHKLLRLFDEFRLGLTHHLFSTLSPFRHYDAPQAKTRSQVTLQDVRMAYNAIVRVRLSAVMDGIQDFTTLEGQETSMAMDAVESSRSHIEALFSELTDLGVELDSDSWTLRLTASLHACLNAPTRAEQQTRMDESLRLYEQASNQVYRNDGPLQQLAQGSPADRFDALAPIEEEPLQVRLHPAVVAALIDACRRCSRLESGLRVYQLYMRRSASHVQVERARLMLLAALAETKIWRKELERLQSHDKTAFKFNERFVRQLEALSDAATGLRSASSAT</sequence>
<feature type="region of interest" description="Disordered" evidence="1">
    <location>
        <begin position="38"/>
        <end position="57"/>
    </location>
</feature>
<name>A0A5C3EG76_9BASI</name>
<organism evidence="2 3">
    <name type="scientific">Ustilago trichophora</name>
    <dbReference type="NCBI Taxonomy" id="86804"/>
    <lineage>
        <taxon>Eukaryota</taxon>
        <taxon>Fungi</taxon>
        <taxon>Dikarya</taxon>
        <taxon>Basidiomycota</taxon>
        <taxon>Ustilaginomycotina</taxon>
        <taxon>Ustilaginomycetes</taxon>
        <taxon>Ustilaginales</taxon>
        <taxon>Ustilaginaceae</taxon>
        <taxon>Ustilago</taxon>
    </lineage>
</organism>
<dbReference type="EMBL" id="OOIN01000024">
    <property type="protein sequence ID" value="SPO28727.1"/>
    <property type="molecule type" value="Genomic_DNA"/>
</dbReference>
<proteinExistence type="predicted"/>
<gene>
    <name evidence="2" type="ORF">UTRI_04605</name>
</gene>
<reference evidence="2 3" key="1">
    <citation type="submission" date="2018-03" db="EMBL/GenBank/DDBJ databases">
        <authorList>
            <person name="Guldener U."/>
        </authorList>
    </citation>
    <scope>NUCLEOTIDE SEQUENCE [LARGE SCALE GENOMIC DNA]</scope>
    <source>
        <strain evidence="2 3">NBRC100155</strain>
    </source>
</reference>
<accession>A0A5C3EG76</accession>
<dbReference type="Proteomes" id="UP000324022">
    <property type="component" value="Unassembled WGS sequence"/>
</dbReference>
<protein>
    <submittedName>
        <fullName evidence="2">Uncharacterized protein</fullName>
    </submittedName>
</protein>
<evidence type="ECO:0000256" key="1">
    <source>
        <dbReference type="SAM" id="MobiDB-lite"/>
    </source>
</evidence>
<keyword evidence="3" id="KW-1185">Reference proteome</keyword>
<evidence type="ECO:0000313" key="3">
    <source>
        <dbReference type="Proteomes" id="UP000324022"/>
    </source>
</evidence>
<dbReference type="OrthoDB" id="2547857at2759"/>
<evidence type="ECO:0000313" key="2">
    <source>
        <dbReference type="EMBL" id="SPO28727.1"/>
    </source>
</evidence>